<evidence type="ECO:0000313" key="7">
    <source>
        <dbReference type="Proteomes" id="UP000292445"/>
    </source>
</evidence>
<dbReference type="PRINTS" id="PR00039">
    <property type="entry name" value="HTHLYSR"/>
</dbReference>
<evidence type="ECO:0000256" key="1">
    <source>
        <dbReference type="ARBA" id="ARBA00009437"/>
    </source>
</evidence>
<dbReference type="PROSITE" id="PS50931">
    <property type="entry name" value="HTH_LYSR"/>
    <property type="match status" value="1"/>
</dbReference>
<dbReference type="Gene3D" id="1.10.10.10">
    <property type="entry name" value="Winged helix-like DNA-binding domain superfamily/Winged helix DNA-binding domain"/>
    <property type="match status" value="1"/>
</dbReference>
<gene>
    <name evidence="6" type="ORF">EV675_4439</name>
</gene>
<dbReference type="Pfam" id="PF00126">
    <property type="entry name" value="HTH_1"/>
    <property type="match status" value="1"/>
</dbReference>
<dbReference type="InterPro" id="IPR005119">
    <property type="entry name" value="LysR_subst-bd"/>
</dbReference>
<evidence type="ECO:0000313" key="6">
    <source>
        <dbReference type="EMBL" id="RZS81811.1"/>
    </source>
</evidence>
<organism evidence="6 7">
    <name type="scientific">Pigmentiphaga kullae</name>
    <dbReference type="NCBI Taxonomy" id="151784"/>
    <lineage>
        <taxon>Bacteria</taxon>
        <taxon>Pseudomonadati</taxon>
        <taxon>Pseudomonadota</taxon>
        <taxon>Betaproteobacteria</taxon>
        <taxon>Burkholderiales</taxon>
        <taxon>Alcaligenaceae</taxon>
        <taxon>Pigmentiphaga</taxon>
    </lineage>
</organism>
<evidence type="ECO:0000259" key="5">
    <source>
        <dbReference type="PROSITE" id="PS50931"/>
    </source>
</evidence>
<name>A0A4Q7NF75_9BURK</name>
<dbReference type="InterPro" id="IPR036390">
    <property type="entry name" value="WH_DNA-bd_sf"/>
</dbReference>
<dbReference type="RefSeq" id="WP_130359853.1">
    <property type="nucleotide sequence ID" value="NZ_SGXC01000002.1"/>
</dbReference>
<dbReference type="SUPFAM" id="SSF46785">
    <property type="entry name" value="Winged helix' DNA-binding domain"/>
    <property type="match status" value="1"/>
</dbReference>
<dbReference type="PANTHER" id="PTHR30118">
    <property type="entry name" value="HTH-TYPE TRANSCRIPTIONAL REGULATOR LEUO-RELATED"/>
    <property type="match status" value="1"/>
</dbReference>
<dbReference type="GO" id="GO:0003677">
    <property type="term" value="F:DNA binding"/>
    <property type="evidence" value="ECO:0007669"/>
    <property type="project" value="UniProtKB-KW"/>
</dbReference>
<dbReference type="CDD" id="cd08459">
    <property type="entry name" value="PBP2_DntR_NahR_LinR_like"/>
    <property type="match status" value="1"/>
</dbReference>
<proteinExistence type="inferred from homology"/>
<keyword evidence="7" id="KW-1185">Reference proteome</keyword>
<dbReference type="Gene3D" id="3.40.190.10">
    <property type="entry name" value="Periplasmic binding protein-like II"/>
    <property type="match status" value="2"/>
</dbReference>
<keyword evidence="4" id="KW-0804">Transcription</keyword>
<evidence type="ECO:0000256" key="2">
    <source>
        <dbReference type="ARBA" id="ARBA00023015"/>
    </source>
</evidence>
<evidence type="ECO:0000256" key="3">
    <source>
        <dbReference type="ARBA" id="ARBA00023125"/>
    </source>
</evidence>
<dbReference type="AlphaFoldDB" id="A0A4Q7NF75"/>
<dbReference type="InterPro" id="IPR036388">
    <property type="entry name" value="WH-like_DNA-bd_sf"/>
</dbReference>
<dbReference type="Proteomes" id="UP000292445">
    <property type="component" value="Unassembled WGS sequence"/>
</dbReference>
<reference evidence="6 7" key="1">
    <citation type="submission" date="2019-02" db="EMBL/GenBank/DDBJ databases">
        <title>Genomic Encyclopedia of Type Strains, Phase IV (KMG-IV): sequencing the most valuable type-strain genomes for metagenomic binning, comparative biology and taxonomic classification.</title>
        <authorList>
            <person name="Goeker M."/>
        </authorList>
    </citation>
    <scope>NUCLEOTIDE SEQUENCE [LARGE SCALE GENOMIC DNA]</scope>
    <source>
        <strain evidence="6 7">K24</strain>
    </source>
</reference>
<dbReference type="SUPFAM" id="SSF53850">
    <property type="entry name" value="Periplasmic binding protein-like II"/>
    <property type="match status" value="1"/>
</dbReference>
<dbReference type="PANTHER" id="PTHR30118:SF15">
    <property type="entry name" value="TRANSCRIPTIONAL REGULATORY PROTEIN"/>
    <property type="match status" value="1"/>
</dbReference>
<evidence type="ECO:0000256" key="4">
    <source>
        <dbReference type="ARBA" id="ARBA00023163"/>
    </source>
</evidence>
<sequence>MDIRHVDLNLLRVFDAMLEHRSVSRAAEAIGLSQPAMSAAVARLRALFNDALFVRTGAQMQPTPRALALAPAVRRVMETVKSEILQAHTFDPATSERTFTLITPDIGEINFVPKLLARFVQAGPGLNLRTLAMPRHAAAEALESGEAELAIGYFPDLHKAGMFQQLLFRNPYVCIVRKGHPDVGDALTLKQYLALPHAAVRPGREHLFEEYLQRKGLRRRILLETSHFTSLLPIIESSDLIATVPHDMATVCVQHADIRMVDVPLKVPTIEVHQFWPRRFHKDAGNMWLRAQVYELFRE</sequence>
<protein>
    <submittedName>
        <fullName evidence="6">LysR family transcriptional regulator</fullName>
    </submittedName>
</protein>
<dbReference type="InterPro" id="IPR000847">
    <property type="entry name" value="LysR_HTH_N"/>
</dbReference>
<accession>A0A4Q7NF75</accession>
<keyword evidence="2" id="KW-0805">Transcription regulation</keyword>
<dbReference type="EMBL" id="SGXC01000002">
    <property type="protein sequence ID" value="RZS81811.1"/>
    <property type="molecule type" value="Genomic_DNA"/>
</dbReference>
<dbReference type="Pfam" id="PF03466">
    <property type="entry name" value="LysR_substrate"/>
    <property type="match status" value="1"/>
</dbReference>
<dbReference type="OrthoDB" id="8583877at2"/>
<dbReference type="InterPro" id="IPR050389">
    <property type="entry name" value="LysR-type_TF"/>
</dbReference>
<feature type="domain" description="HTH lysR-type" evidence="5">
    <location>
        <begin position="6"/>
        <end position="63"/>
    </location>
</feature>
<dbReference type="GO" id="GO:0003700">
    <property type="term" value="F:DNA-binding transcription factor activity"/>
    <property type="evidence" value="ECO:0007669"/>
    <property type="project" value="InterPro"/>
</dbReference>
<comment type="caution">
    <text evidence="6">The sequence shown here is derived from an EMBL/GenBank/DDBJ whole genome shotgun (WGS) entry which is preliminary data.</text>
</comment>
<comment type="similarity">
    <text evidence="1">Belongs to the LysR transcriptional regulatory family.</text>
</comment>
<keyword evidence="3" id="KW-0238">DNA-binding</keyword>